<dbReference type="AlphaFoldDB" id="A0A0U5JZF9"/>
<evidence type="ECO:0000313" key="1">
    <source>
        <dbReference type="EMBL" id="CUR42781.1"/>
    </source>
</evidence>
<accession>A0A0U5JZF9</accession>
<protein>
    <submittedName>
        <fullName evidence="1">Uncharacterized protein</fullName>
    </submittedName>
</protein>
<organism evidence="1">
    <name type="scientific">Limosilactobacillus reuteri</name>
    <name type="common">Lactobacillus reuteri</name>
    <dbReference type="NCBI Taxonomy" id="1598"/>
    <lineage>
        <taxon>Bacteria</taxon>
        <taxon>Bacillati</taxon>
        <taxon>Bacillota</taxon>
        <taxon>Bacilli</taxon>
        <taxon>Lactobacillales</taxon>
        <taxon>Lactobacillaceae</taxon>
        <taxon>Limosilactobacillus</taxon>
    </lineage>
</organism>
<reference evidence="1" key="1">
    <citation type="submission" date="2015-10" db="EMBL/GenBank/DDBJ databases">
        <authorList>
            <person name="Gilbert D.G."/>
        </authorList>
    </citation>
    <scope>NUCLEOTIDE SEQUENCE</scope>
    <source>
        <strain evidence="1">Lp167-67</strain>
    </source>
</reference>
<gene>
    <name evidence="1" type="ORF">LRLP16767_LRLP167_00572</name>
</gene>
<dbReference type="EMBL" id="LN887722">
    <property type="protein sequence ID" value="CUR42781.1"/>
    <property type="molecule type" value="Genomic_DNA"/>
</dbReference>
<name>A0A0U5JZF9_LIMRT</name>
<sequence>MECCGNTIKDLYGFSCPLKCSTYILQSVKYYKEVSADETNINVVKGVSDIYNAMFNDQEQAVLKISDQCVIDFPSRYKKRLIDACSLLSPKTKLD</sequence>
<proteinExistence type="predicted"/>